<comment type="caution">
    <text evidence="1">The sequence shown here is derived from an EMBL/GenBank/DDBJ whole genome shotgun (WGS) entry which is preliminary data.</text>
</comment>
<organism evidence="1 2">
    <name type="scientific">Stichopus japonicus</name>
    <name type="common">Sea cucumber</name>
    <dbReference type="NCBI Taxonomy" id="307972"/>
    <lineage>
        <taxon>Eukaryota</taxon>
        <taxon>Metazoa</taxon>
        <taxon>Echinodermata</taxon>
        <taxon>Eleutherozoa</taxon>
        <taxon>Echinozoa</taxon>
        <taxon>Holothuroidea</taxon>
        <taxon>Aspidochirotacea</taxon>
        <taxon>Aspidochirotida</taxon>
        <taxon>Stichopodidae</taxon>
        <taxon>Apostichopus</taxon>
    </lineage>
</organism>
<keyword evidence="2" id="KW-1185">Reference proteome</keyword>
<keyword evidence="1" id="KW-0808">Transferase</keyword>
<proteinExistence type="predicted"/>
<evidence type="ECO:0000313" key="1">
    <source>
        <dbReference type="EMBL" id="PIK52683.1"/>
    </source>
</evidence>
<reference evidence="1 2" key="1">
    <citation type="journal article" date="2017" name="PLoS Biol.">
        <title>The sea cucumber genome provides insights into morphological evolution and visceral regeneration.</title>
        <authorList>
            <person name="Zhang X."/>
            <person name="Sun L."/>
            <person name="Yuan J."/>
            <person name="Sun Y."/>
            <person name="Gao Y."/>
            <person name="Zhang L."/>
            <person name="Li S."/>
            <person name="Dai H."/>
            <person name="Hamel J.F."/>
            <person name="Liu C."/>
            <person name="Yu Y."/>
            <person name="Liu S."/>
            <person name="Lin W."/>
            <person name="Guo K."/>
            <person name="Jin S."/>
            <person name="Xu P."/>
            <person name="Storey K.B."/>
            <person name="Huan P."/>
            <person name="Zhang T."/>
            <person name="Zhou Y."/>
            <person name="Zhang J."/>
            <person name="Lin C."/>
            <person name="Li X."/>
            <person name="Xing L."/>
            <person name="Huo D."/>
            <person name="Sun M."/>
            <person name="Wang L."/>
            <person name="Mercier A."/>
            <person name="Li F."/>
            <person name="Yang H."/>
            <person name="Xiang J."/>
        </authorList>
    </citation>
    <scope>NUCLEOTIDE SEQUENCE [LARGE SCALE GENOMIC DNA]</scope>
    <source>
        <strain evidence="1">Shaxun</strain>
        <tissue evidence="1">Muscle</tissue>
    </source>
</reference>
<dbReference type="Proteomes" id="UP000230750">
    <property type="component" value="Unassembled WGS sequence"/>
</dbReference>
<dbReference type="PANTHER" id="PTHR47027">
    <property type="entry name" value="REVERSE TRANSCRIPTASE DOMAIN-CONTAINING PROTEIN"/>
    <property type="match status" value="1"/>
</dbReference>
<dbReference type="OrthoDB" id="425681at2759"/>
<dbReference type="STRING" id="307972.A0A2G8KXE0"/>
<sequence>MEEGASSKFQFGSLHTEDMTATALVANENCSDTRVPYSDQVVSDSARNQNKLYTITSVCFICINVDIRANGEKLETVQSFKYLGADEGSKPEILSRIAQTTSAVTKLKLIWKDRKITLPSKIRLMRSLVTSIFLYACESWTLTAGIERRIQAVEMRCFRRLLNISYRDHIFNQEVRNRIGQAIGPYDDLLTIVKKRKLRWCGHVTRSTGLAKMILQGTVPGGRRRGTQRKRWEDNIPEWTGLKLPVALRET</sequence>
<gene>
    <name evidence="1" type="ORF">BSL78_10417</name>
</gene>
<accession>A0A2G8KXE0</accession>
<protein>
    <submittedName>
        <fullName evidence="1">Putative UDP-glucuronosyltransferase 2A1-like</fullName>
    </submittedName>
</protein>
<dbReference type="GO" id="GO:0016740">
    <property type="term" value="F:transferase activity"/>
    <property type="evidence" value="ECO:0007669"/>
    <property type="project" value="UniProtKB-KW"/>
</dbReference>
<dbReference type="PANTHER" id="PTHR47027:SF20">
    <property type="entry name" value="REVERSE TRANSCRIPTASE-LIKE PROTEIN WITH RNA-DIRECTED DNA POLYMERASE DOMAIN"/>
    <property type="match status" value="1"/>
</dbReference>
<name>A0A2G8KXE0_STIJA</name>
<dbReference type="EMBL" id="MRZV01000317">
    <property type="protein sequence ID" value="PIK52683.1"/>
    <property type="molecule type" value="Genomic_DNA"/>
</dbReference>
<evidence type="ECO:0000313" key="2">
    <source>
        <dbReference type="Proteomes" id="UP000230750"/>
    </source>
</evidence>
<dbReference type="AlphaFoldDB" id="A0A2G8KXE0"/>